<evidence type="ECO:0000256" key="3">
    <source>
        <dbReference type="ARBA" id="ARBA00023163"/>
    </source>
</evidence>
<dbReference type="KEGG" id="lact:D7I46_01515"/>
<name>A0A387BFW6_9LACT</name>
<dbReference type="PANTHER" id="PTHR40661:SF1">
    <property type="entry name" value="HTH CRO_C1-TYPE DOMAIN-CONTAINING PROTEIN"/>
    <property type="match status" value="1"/>
</dbReference>
<dbReference type="SUPFAM" id="SSF51306">
    <property type="entry name" value="LexA/Signal peptidase"/>
    <property type="match status" value="1"/>
</dbReference>
<keyword evidence="6" id="KW-1185">Reference proteome</keyword>
<dbReference type="SUPFAM" id="SSF47413">
    <property type="entry name" value="lambda repressor-like DNA-binding domains"/>
    <property type="match status" value="1"/>
</dbReference>
<dbReference type="OrthoDB" id="2475196at2"/>
<feature type="domain" description="HTH cro/C1-type" evidence="4">
    <location>
        <begin position="7"/>
        <end position="61"/>
    </location>
</feature>
<sequence length="256" mass="28853">MEIGTKLRRLRESSYLTQAEVAGKLGISQGTYALWEKKDTNPTLELLVKISGLYHISLDTLLLSVKATPEVIELVNNFILLKKEQKDVVTDFTRYLVVDNRTKEKNSAQVLEFKTYRKSDLYEVEVSDEELSAGFGNGVSNTQETYKVYTDTYVGRHDGAARIKGESMQPDISNGSIVTFIMGGFSINGDIYVISEGGYGEETLYCKQVFKDDEGFLCHSLNPDPQYKDFYLSEEARILGPVVNCFEEIDSELIED</sequence>
<keyword evidence="3" id="KW-0804">Transcription</keyword>
<dbReference type="CDD" id="cd00093">
    <property type="entry name" value="HTH_XRE"/>
    <property type="match status" value="1"/>
</dbReference>
<dbReference type="PROSITE" id="PS50943">
    <property type="entry name" value="HTH_CROC1"/>
    <property type="match status" value="1"/>
</dbReference>
<evidence type="ECO:0000259" key="4">
    <source>
        <dbReference type="PROSITE" id="PS50943"/>
    </source>
</evidence>
<accession>A0A387BFW6</accession>
<dbReference type="SMART" id="SM00530">
    <property type="entry name" value="HTH_XRE"/>
    <property type="match status" value="1"/>
</dbReference>
<keyword evidence="2" id="KW-0238">DNA-binding</keyword>
<dbReference type="Gene3D" id="2.10.109.10">
    <property type="entry name" value="Umud Fragment, subunit A"/>
    <property type="match status" value="1"/>
</dbReference>
<dbReference type="CDD" id="cd06529">
    <property type="entry name" value="S24_LexA-like"/>
    <property type="match status" value="1"/>
</dbReference>
<organism evidence="5 6">
    <name type="scientific">Lactococcus allomyrinae</name>
    <dbReference type="NCBI Taxonomy" id="2419773"/>
    <lineage>
        <taxon>Bacteria</taxon>
        <taxon>Bacillati</taxon>
        <taxon>Bacillota</taxon>
        <taxon>Bacilli</taxon>
        <taxon>Lactobacillales</taxon>
        <taxon>Streptococcaceae</taxon>
        <taxon>Lactococcus</taxon>
    </lineage>
</organism>
<dbReference type="PANTHER" id="PTHR40661">
    <property type="match status" value="1"/>
</dbReference>
<keyword evidence="1" id="KW-0805">Transcription regulation</keyword>
<dbReference type="InterPro" id="IPR036286">
    <property type="entry name" value="LexA/Signal_pep-like_sf"/>
</dbReference>
<proteinExistence type="predicted"/>
<dbReference type="InterPro" id="IPR001387">
    <property type="entry name" value="Cro/C1-type_HTH"/>
</dbReference>
<evidence type="ECO:0000313" key="5">
    <source>
        <dbReference type="EMBL" id="AYF99876.1"/>
    </source>
</evidence>
<dbReference type="Pfam" id="PF00717">
    <property type="entry name" value="Peptidase_S24"/>
    <property type="match status" value="1"/>
</dbReference>
<reference evidence="5 6" key="1">
    <citation type="submission" date="2018-09" db="EMBL/GenBank/DDBJ databases">
        <title>Genome sequencing of strain 1JSPR-7.</title>
        <authorList>
            <person name="Heo J."/>
            <person name="Kim S.-J."/>
            <person name="Kwon S.-W."/>
        </authorList>
    </citation>
    <scope>NUCLEOTIDE SEQUENCE [LARGE SCALE GENOMIC DNA]</scope>
    <source>
        <strain evidence="5 6">1JSPR-7</strain>
    </source>
</reference>
<evidence type="ECO:0000256" key="2">
    <source>
        <dbReference type="ARBA" id="ARBA00023125"/>
    </source>
</evidence>
<dbReference type="Proteomes" id="UP000269374">
    <property type="component" value="Chromosome"/>
</dbReference>
<dbReference type="Pfam" id="PF01381">
    <property type="entry name" value="HTH_3"/>
    <property type="match status" value="1"/>
</dbReference>
<dbReference type="InterPro" id="IPR039418">
    <property type="entry name" value="LexA-like"/>
</dbReference>
<dbReference type="GO" id="GO:0003677">
    <property type="term" value="F:DNA binding"/>
    <property type="evidence" value="ECO:0007669"/>
    <property type="project" value="UniProtKB-KW"/>
</dbReference>
<dbReference type="Gene3D" id="1.10.260.40">
    <property type="entry name" value="lambda repressor-like DNA-binding domains"/>
    <property type="match status" value="1"/>
</dbReference>
<dbReference type="InterPro" id="IPR010982">
    <property type="entry name" value="Lambda_DNA-bd_dom_sf"/>
</dbReference>
<dbReference type="RefSeq" id="WP_120771265.1">
    <property type="nucleotide sequence ID" value="NZ_CP032627.1"/>
</dbReference>
<protein>
    <submittedName>
        <fullName evidence="5">XRE family transcriptional regulator</fullName>
    </submittedName>
</protein>
<gene>
    <name evidence="5" type="ORF">D7I46_01515</name>
</gene>
<evidence type="ECO:0000313" key="6">
    <source>
        <dbReference type="Proteomes" id="UP000269374"/>
    </source>
</evidence>
<dbReference type="AlphaFoldDB" id="A0A387BFW6"/>
<dbReference type="InterPro" id="IPR015927">
    <property type="entry name" value="Peptidase_S24_S26A/B/C"/>
</dbReference>
<dbReference type="EMBL" id="CP032627">
    <property type="protein sequence ID" value="AYF99876.1"/>
    <property type="molecule type" value="Genomic_DNA"/>
</dbReference>
<evidence type="ECO:0000256" key="1">
    <source>
        <dbReference type="ARBA" id="ARBA00023015"/>
    </source>
</evidence>